<sequence length="120" mass="13412">PVDHPSWTLSGEDRAPIFVNKVANDTYTTESRNYSIYSSTPNPIASKPPQTQANTSYPNLCKQRDYRQYLRKTNILLSQNTIVPFISTGLGGQNYKHDGSRDHTTNRVILFSPGMAGGTY</sequence>
<dbReference type="AlphaFoldDB" id="A0A9W9LFT9"/>
<organism evidence="1 2">
    <name type="scientific">Penicillium canariense</name>
    <dbReference type="NCBI Taxonomy" id="189055"/>
    <lineage>
        <taxon>Eukaryota</taxon>
        <taxon>Fungi</taxon>
        <taxon>Dikarya</taxon>
        <taxon>Ascomycota</taxon>
        <taxon>Pezizomycotina</taxon>
        <taxon>Eurotiomycetes</taxon>
        <taxon>Eurotiomycetidae</taxon>
        <taxon>Eurotiales</taxon>
        <taxon>Aspergillaceae</taxon>
        <taxon>Penicillium</taxon>
    </lineage>
</organism>
<protein>
    <submittedName>
        <fullName evidence="1">Uncharacterized protein</fullName>
    </submittedName>
</protein>
<evidence type="ECO:0000313" key="1">
    <source>
        <dbReference type="EMBL" id="KAJ5152707.1"/>
    </source>
</evidence>
<evidence type="ECO:0000313" key="2">
    <source>
        <dbReference type="Proteomes" id="UP001149163"/>
    </source>
</evidence>
<gene>
    <name evidence="1" type="ORF">N7482_009185</name>
</gene>
<accession>A0A9W9LFT9</accession>
<dbReference type="Proteomes" id="UP001149163">
    <property type="component" value="Unassembled WGS sequence"/>
</dbReference>
<name>A0A9W9LFT9_9EURO</name>
<keyword evidence="2" id="KW-1185">Reference proteome</keyword>
<dbReference type="GeneID" id="81430485"/>
<comment type="caution">
    <text evidence="1">The sequence shown here is derived from an EMBL/GenBank/DDBJ whole genome shotgun (WGS) entry which is preliminary data.</text>
</comment>
<feature type="non-terminal residue" evidence="1">
    <location>
        <position position="120"/>
    </location>
</feature>
<reference evidence="1" key="2">
    <citation type="journal article" date="2023" name="IMA Fungus">
        <title>Comparative genomic study of the Penicillium genus elucidates a diverse pangenome and 15 lateral gene transfer events.</title>
        <authorList>
            <person name="Petersen C."/>
            <person name="Sorensen T."/>
            <person name="Nielsen M.R."/>
            <person name="Sondergaard T.E."/>
            <person name="Sorensen J.L."/>
            <person name="Fitzpatrick D.A."/>
            <person name="Frisvad J.C."/>
            <person name="Nielsen K.L."/>
        </authorList>
    </citation>
    <scope>NUCLEOTIDE SEQUENCE</scope>
    <source>
        <strain evidence="1">IBT 26290</strain>
    </source>
</reference>
<reference evidence="1" key="1">
    <citation type="submission" date="2022-11" db="EMBL/GenBank/DDBJ databases">
        <authorList>
            <person name="Petersen C."/>
        </authorList>
    </citation>
    <scope>NUCLEOTIDE SEQUENCE</scope>
    <source>
        <strain evidence="1">IBT 26290</strain>
    </source>
</reference>
<dbReference type="RefSeq" id="XP_056539015.1">
    <property type="nucleotide sequence ID" value="XM_056691309.1"/>
</dbReference>
<proteinExistence type="predicted"/>
<dbReference type="EMBL" id="JAPQKN010000007">
    <property type="protein sequence ID" value="KAJ5152707.1"/>
    <property type="molecule type" value="Genomic_DNA"/>
</dbReference>